<comment type="caution">
    <text evidence="1">The sequence shown here is derived from an EMBL/GenBank/DDBJ whole genome shotgun (WGS) entry which is preliminary data.</text>
</comment>
<dbReference type="Pfam" id="PF13692">
    <property type="entry name" value="Glyco_trans_1_4"/>
    <property type="match status" value="1"/>
</dbReference>
<sequence length="411" mass="45093">MTRLLFCVDHVFARAADGTIYTTGGKFPYAKWLEYLEYFDELVVVSRGRGATEEDIRKSVQASGPKVSFHLFDDLRGVKRLATLSEQRVALAREVDAADAVIGRIPSEIGIAGCDQARRAGKPWLVELVACPWDALWNHGSPLAKAYAPVMAHRMRRVARQGKLLHYVTREFLQRRYPPGGAFVCASNVMLPEPGEGLMERRIAGLQAWRRGDRPVVFGTIGALFTRLKGIDQAIEALAAARDGLPPFEYRVLGEGAPDRLRAVAERFGIADRVHFDGVLPGAAAVAGWLDGIDAYLQPSFQEGLPRATIEAMARGCLAIGSTVGGIPELLPAGRMHKPGAAGELRERILSLVQSPAERLAEESRRNFDVAQRYSYSASLAEKRRAYHALREWVRRGTMPGEAGQPLPDAA</sequence>
<keyword evidence="1" id="KW-0328">Glycosyltransferase</keyword>
<dbReference type="EMBL" id="JBHTJG010000006">
    <property type="protein sequence ID" value="MFD0947220.1"/>
    <property type="molecule type" value="Genomic_DNA"/>
</dbReference>
<evidence type="ECO:0000313" key="2">
    <source>
        <dbReference type="Proteomes" id="UP001596977"/>
    </source>
</evidence>
<name>A0ABW3H9V4_9SPHN</name>
<reference evidence="2" key="1">
    <citation type="journal article" date="2019" name="Int. J. Syst. Evol. Microbiol.">
        <title>The Global Catalogue of Microorganisms (GCM) 10K type strain sequencing project: providing services to taxonomists for standard genome sequencing and annotation.</title>
        <authorList>
            <consortium name="The Broad Institute Genomics Platform"/>
            <consortium name="The Broad Institute Genome Sequencing Center for Infectious Disease"/>
            <person name="Wu L."/>
            <person name="Ma J."/>
        </authorList>
    </citation>
    <scope>NUCLEOTIDE SEQUENCE [LARGE SCALE GENOMIC DNA]</scope>
    <source>
        <strain evidence="2">CCUG 62982</strain>
    </source>
</reference>
<dbReference type="EC" id="2.4.-.-" evidence="1"/>
<gene>
    <name evidence="1" type="ORF">ACFQ1E_12795</name>
</gene>
<dbReference type="GO" id="GO:0016757">
    <property type="term" value="F:glycosyltransferase activity"/>
    <property type="evidence" value="ECO:0007669"/>
    <property type="project" value="UniProtKB-KW"/>
</dbReference>
<organism evidence="1 2">
    <name type="scientific">Sphingomonas canadensis</name>
    <dbReference type="NCBI Taxonomy" id="1219257"/>
    <lineage>
        <taxon>Bacteria</taxon>
        <taxon>Pseudomonadati</taxon>
        <taxon>Pseudomonadota</taxon>
        <taxon>Alphaproteobacteria</taxon>
        <taxon>Sphingomonadales</taxon>
        <taxon>Sphingomonadaceae</taxon>
        <taxon>Sphingomonas</taxon>
    </lineage>
</organism>
<keyword evidence="1" id="KW-0808">Transferase</keyword>
<keyword evidence="2" id="KW-1185">Reference proteome</keyword>
<dbReference type="CDD" id="cd03801">
    <property type="entry name" value="GT4_PimA-like"/>
    <property type="match status" value="1"/>
</dbReference>
<accession>A0ABW3H9V4</accession>
<proteinExistence type="predicted"/>
<dbReference type="Proteomes" id="UP001596977">
    <property type="component" value="Unassembled WGS sequence"/>
</dbReference>
<protein>
    <submittedName>
        <fullName evidence="1">Glycosyltransferase family 4 protein</fullName>
        <ecNumber evidence="1">2.4.-.-</ecNumber>
    </submittedName>
</protein>
<evidence type="ECO:0000313" key="1">
    <source>
        <dbReference type="EMBL" id="MFD0947220.1"/>
    </source>
</evidence>
<dbReference type="RefSeq" id="WP_264945042.1">
    <property type="nucleotide sequence ID" value="NZ_JAPDRA010000006.1"/>
</dbReference>
<dbReference type="Gene3D" id="3.40.50.2000">
    <property type="entry name" value="Glycogen Phosphorylase B"/>
    <property type="match status" value="1"/>
</dbReference>
<dbReference type="PANTHER" id="PTHR12526">
    <property type="entry name" value="GLYCOSYLTRANSFERASE"/>
    <property type="match status" value="1"/>
</dbReference>
<dbReference type="SUPFAM" id="SSF53756">
    <property type="entry name" value="UDP-Glycosyltransferase/glycogen phosphorylase"/>
    <property type="match status" value="1"/>
</dbReference>